<proteinExistence type="predicted"/>
<sequence length="95" mass="10685">MELDAMSTIMMELNLEHRNSCIECVSFTYHDVPTFSCFKLSLSTAKISVTMFSSVAIEGMLPPLWRHQICRGRFAIFGRILVELEVTPSGLRGGQ</sequence>
<dbReference type="EMBL" id="JBJKBG010000009">
    <property type="protein sequence ID" value="KAL3721952.1"/>
    <property type="molecule type" value="Genomic_DNA"/>
</dbReference>
<evidence type="ECO:0000313" key="2">
    <source>
        <dbReference type="Proteomes" id="UP001634007"/>
    </source>
</evidence>
<reference evidence="1 2" key="1">
    <citation type="submission" date="2024-11" db="EMBL/GenBank/DDBJ databases">
        <title>Chromosome-level genome assembly of Eucalyptus globulus Labill. provides insights into its genome evolution.</title>
        <authorList>
            <person name="Li X."/>
        </authorList>
    </citation>
    <scope>NUCLEOTIDE SEQUENCE [LARGE SCALE GENOMIC DNA]</scope>
    <source>
        <strain evidence="1">CL2024</strain>
        <tissue evidence="1">Fresh tender leaves</tissue>
    </source>
</reference>
<organism evidence="1 2">
    <name type="scientific">Eucalyptus globulus</name>
    <name type="common">Tasmanian blue gum</name>
    <dbReference type="NCBI Taxonomy" id="34317"/>
    <lineage>
        <taxon>Eukaryota</taxon>
        <taxon>Viridiplantae</taxon>
        <taxon>Streptophyta</taxon>
        <taxon>Embryophyta</taxon>
        <taxon>Tracheophyta</taxon>
        <taxon>Spermatophyta</taxon>
        <taxon>Magnoliopsida</taxon>
        <taxon>eudicotyledons</taxon>
        <taxon>Gunneridae</taxon>
        <taxon>Pentapetalae</taxon>
        <taxon>rosids</taxon>
        <taxon>malvids</taxon>
        <taxon>Myrtales</taxon>
        <taxon>Myrtaceae</taxon>
        <taxon>Myrtoideae</taxon>
        <taxon>Eucalypteae</taxon>
        <taxon>Eucalyptus</taxon>
    </lineage>
</organism>
<dbReference type="AlphaFoldDB" id="A0ABD3J2P7"/>
<gene>
    <name evidence="1" type="ORF">ACJRO7_034319</name>
</gene>
<protein>
    <submittedName>
        <fullName evidence="1">Uncharacterized protein</fullName>
    </submittedName>
</protein>
<comment type="caution">
    <text evidence="1">The sequence shown here is derived from an EMBL/GenBank/DDBJ whole genome shotgun (WGS) entry which is preliminary data.</text>
</comment>
<dbReference type="Proteomes" id="UP001634007">
    <property type="component" value="Unassembled WGS sequence"/>
</dbReference>
<name>A0ABD3J2P7_EUCGL</name>
<keyword evidence="2" id="KW-1185">Reference proteome</keyword>
<evidence type="ECO:0000313" key="1">
    <source>
        <dbReference type="EMBL" id="KAL3721952.1"/>
    </source>
</evidence>
<accession>A0ABD3J2P7</accession>